<dbReference type="EMBL" id="MN740228">
    <property type="protein sequence ID" value="QHT94629.1"/>
    <property type="molecule type" value="Genomic_DNA"/>
</dbReference>
<accession>A0A6C0IP95</accession>
<name>A0A6C0IP95_9ZZZZ</name>
<proteinExistence type="predicted"/>
<organism evidence="1">
    <name type="scientific">viral metagenome</name>
    <dbReference type="NCBI Taxonomy" id="1070528"/>
    <lineage>
        <taxon>unclassified sequences</taxon>
        <taxon>metagenomes</taxon>
        <taxon>organismal metagenomes</taxon>
    </lineage>
</organism>
<reference evidence="1" key="1">
    <citation type="journal article" date="2020" name="Nature">
        <title>Giant virus diversity and host interactions through global metagenomics.</title>
        <authorList>
            <person name="Schulz F."/>
            <person name="Roux S."/>
            <person name="Paez-Espino D."/>
            <person name="Jungbluth S."/>
            <person name="Walsh D.A."/>
            <person name="Denef V.J."/>
            <person name="McMahon K.D."/>
            <person name="Konstantinidis K.T."/>
            <person name="Eloe-Fadrosh E.A."/>
            <person name="Kyrpides N.C."/>
            <person name="Woyke T."/>
        </authorList>
    </citation>
    <scope>NUCLEOTIDE SEQUENCE</scope>
    <source>
        <strain evidence="1">GVMAG-M-3300024261-26</strain>
    </source>
</reference>
<dbReference type="AlphaFoldDB" id="A0A6C0IP95"/>
<sequence length="159" mass="18674">MNITINESKFNIKNAALMESKKNIVMDGFFTKLNYLSEWFTMNGLYFSVSLDHKLVVMGDKTMMNYDPYSSNNLSVMKFLSFVEHKLLDMYCRCKHKHLHKNTLFTKQLYSGYLKVITNDTKKFVSNKRMWCIKISGIWETSEEVGITYKVFESIPINS</sequence>
<protein>
    <submittedName>
        <fullName evidence="1">Uncharacterized protein</fullName>
    </submittedName>
</protein>
<evidence type="ECO:0000313" key="1">
    <source>
        <dbReference type="EMBL" id="QHT94629.1"/>
    </source>
</evidence>